<keyword evidence="4 5" id="KW-0472">Membrane</keyword>
<dbReference type="Proteomes" id="UP000824540">
    <property type="component" value="Unassembled WGS sequence"/>
</dbReference>
<feature type="transmembrane region" description="Helical" evidence="5">
    <location>
        <begin position="67"/>
        <end position="91"/>
    </location>
</feature>
<comment type="caution">
    <text evidence="7">The sequence shown here is derived from an EMBL/GenBank/DDBJ whole genome shotgun (WGS) entry which is preliminary data.</text>
</comment>
<dbReference type="PANTHER" id="PTHR12011">
    <property type="entry name" value="ADHESION G-PROTEIN COUPLED RECEPTOR"/>
    <property type="match status" value="1"/>
</dbReference>
<evidence type="ECO:0000256" key="3">
    <source>
        <dbReference type="ARBA" id="ARBA00022989"/>
    </source>
</evidence>
<dbReference type="EMBL" id="JAFBMS010000024">
    <property type="protein sequence ID" value="KAG9343191.1"/>
    <property type="molecule type" value="Genomic_DNA"/>
</dbReference>
<gene>
    <name evidence="7" type="ORF">JZ751_014170</name>
</gene>
<reference evidence="7" key="1">
    <citation type="thesis" date="2021" institute="BYU ScholarsArchive" country="Provo, UT, USA">
        <title>Applications of and Algorithms for Genome Assembly and Genomic Analyses with an Emphasis on Marine Teleosts.</title>
        <authorList>
            <person name="Pickett B.D."/>
        </authorList>
    </citation>
    <scope>NUCLEOTIDE SEQUENCE</scope>
    <source>
        <strain evidence="7">HI-2016</strain>
    </source>
</reference>
<feature type="domain" description="GPCR family 2 latrophilin C-terminal" evidence="6">
    <location>
        <begin position="251"/>
        <end position="351"/>
    </location>
</feature>
<keyword evidence="2 5" id="KW-0812">Transmembrane</keyword>
<keyword evidence="3 5" id="KW-1133">Transmembrane helix</keyword>
<evidence type="ECO:0000256" key="1">
    <source>
        <dbReference type="ARBA" id="ARBA00004141"/>
    </source>
</evidence>
<protein>
    <recommendedName>
        <fullName evidence="6">GPCR family 2 latrophilin C-terminal domain-containing protein</fullName>
    </recommendedName>
</protein>
<dbReference type="InterPro" id="IPR000832">
    <property type="entry name" value="GPCR_2_secretin-like"/>
</dbReference>
<dbReference type="GO" id="GO:0005886">
    <property type="term" value="C:plasma membrane"/>
    <property type="evidence" value="ECO:0007669"/>
    <property type="project" value="TreeGrafter"/>
</dbReference>
<evidence type="ECO:0000259" key="6">
    <source>
        <dbReference type="Pfam" id="PF02354"/>
    </source>
</evidence>
<proteinExistence type="predicted"/>
<dbReference type="Pfam" id="PF02354">
    <property type="entry name" value="Latrophilin"/>
    <property type="match status" value="1"/>
</dbReference>
<feature type="transmembrane region" description="Helical" evidence="5">
    <location>
        <begin position="97"/>
        <end position="120"/>
    </location>
</feature>
<dbReference type="OrthoDB" id="1100386at2759"/>
<organism evidence="7 8">
    <name type="scientific">Albula glossodonta</name>
    <name type="common">roundjaw bonefish</name>
    <dbReference type="NCBI Taxonomy" id="121402"/>
    <lineage>
        <taxon>Eukaryota</taxon>
        <taxon>Metazoa</taxon>
        <taxon>Chordata</taxon>
        <taxon>Craniata</taxon>
        <taxon>Vertebrata</taxon>
        <taxon>Euteleostomi</taxon>
        <taxon>Actinopterygii</taxon>
        <taxon>Neopterygii</taxon>
        <taxon>Teleostei</taxon>
        <taxon>Albuliformes</taxon>
        <taxon>Albulidae</taxon>
        <taxon>Albula</taxon>
    </lineage>
</organism>
<comment type="subcellular location">
    <subcellularLocation>
        <location evidence="1">Membrane</location>
        <topology evidence="1">Multi-pass membrane protein</topology>
    </subcellularLocation>
</comment>
<dbReference type="Gene3D" id="1.20.1070.10">
    <property type="entry name" value="Rhodopsin 7-helix transmembrane proteins"/>
    <property type="match status" value="1"/>
</dbReference>
<dbReference type="GO" id="GO:0007189">
    <property type="term" value="P:adenylate cyclase-activating G protein-coupled receptor signaling pathway"/>
    <property type="evidence" value="ECO:0007669"/>
    <property type="project" value="TreeGrafter"/>
</dbReference>
<evidence type="ECO:0000256" key="5">
    <source>
        <dbReference type="SAM" id="Phobius"/>
    </source>
</evidence>
<evidence type="ECO:0000256" key="4">
    <source>
        <dbReference type="ARBA" id="ARBA00023136"/>
    </source>
</evidence>
<dbReference type="AlphaFoldDB" id="A0A8T2NVR3"/>
<name>A0A8T2NVR3_9TELE</name>
<sequence length="370" mass="41223">MNFVSPSPSPKRVRAYASFIGPSAASMGSRWVVRSCYVTLEAGRSRHVWVGFLYPFSAHAVSERTAVVSWVLGAFALLCLLGLTWSFGLFMSESSIVMAYLFTIFNTLQGMFIFIFHCLLQKKLKGYYGKVHLCQEHGVVSIESETFSEIPYDLKVRKRSAQETTVRSGFSSSAVSQVSRDGLGFDRTAYSSIRVPSRHTFRRTRCERFGASPFSAACGGGWILGPMYGPTPLTYNGHLTGVRKEYSKCLRQSHCCRGVATDSSHSSAKTSTSRVNARYSSATQMPCTQVEKRGEKKKKEHPRHAELCGVLEHRASRIRRMWNDTVRKQSESSFISGDINSTSTLNQVAFARQEAHLGNPAVSAKPHWLL</sequence>
<dbReference type="Pfam" id="PF00002">
    <property type="entry name" value="7tm_2"/>
    <property type="match status" value="1"/>
</dbReference>
<keyword evidence="8" id="KW-1185">Reference proteome</keyword>
<evidence type="ECO:0000256" key="2">
    <source>
        <dbReference type="ARBA" id="ARBA00022692"/>
    </source>
</evidence>
<accession>A0A8T2NVR3</accession>
<evidence type="ECO:0000313" key="8">
    <source>
        <dbReference type="Proteomes" id="UP000824540"/>
    </source>
</evidence>
<dbReference type="GO" id="GO:0004930">
    <property type="term" value="F:G protein-coupled receptor activity"/>
    <property type="evidence" value="ECO:0007669"/>
    <property type="project" value="InterPro"/>
</dbReference>
<dbReference type="PANTHER" id="PTHR12011:SF61">
    <property type="entry name" value="ADHESION G PROTEIN-COUPLED RECEPTOR L2"/>
    <property type="match status" value="1"/>
</dbReference>
<dbReference type="InterPro" id="IPR003334">
    <property type="entry name" value="GPCR_2_latrophilin_rcpt_C"/>
</dbReference>
<evidence type="ECO:0000313" key="7">
    <source>
        <dbReference type="EMBL" id="KAG9343191.1"/>
    </source>
</evidence>